<proteinExistence type="predicted"/>
<name>A0A099L1S5_COLPS</name>
<keyword evidence="1" id="KW-0732">Signal</keyword>
<feature type="chain" id="PRO_5001949698" description="Lipoprotein" evidence="1">
    <location>
        <begin position="19"/>
        <end position="258"/>
    </location>
</feature>
<dbReference type="EMBL" id="JQEC01000006">
    <property type="protein sequence ID" value="KGJ96801.1"/>
    <property type="molecule type" value="Genomic_DNA"/>
</dbReference>
<evidence type="ECO:0000256" key="1">
    <source>
        <dbReference type="SAM" id="SignalP"/>
    </source>
</evidence>
<protein>
    <recommendedName>
        <fullName evidence="4">Lipoprotein</fullName>
    </recommendedName>
</protein>
<dbReference type="Proteomes" id="UP000029868">
    <property type="component" value="Unassembled WGS sequence"/>
</dbReference>
<dbReference type="OrthoDB" id="6292626at2"/>
<feature type="signal peptide" evidence="1">
    <location>
        <begin position="1"/>
        <end position="18"/>
    </location>
</feature>
<dbReference type="PROSITE" id="PS51257">
    <property type="entry name" value="PROKAR_LIPOPROTEIN"/>
    <property type="match status" value="1"/>
</dbReference>
<sequence>MKYTSLLASLILSILLSACSTNPVTVSMSTTRFDNPEVSSEPLSVNLALGSGSRTILNIETDDKNFSGTDVYAFARGNITAAKGLEISISSDVDSATHIGIKYQFYGAHAEQSTKGNFSQAFTLGYERNETNESYYSGADYIACESLYCDSVSGWGYWQHDTDVYDIAWVLGYKLADRDIIYGGPFYQWGQLSGYKNTTNNSTEPLKSDGYMVGANLAIEHRFSFGLGLAGELVYGNLNWGHYSQNDTSFNFKIDYQF</sequence>
<evidence type="ECO:0000313" key="3">
    <source>
        <dbReference type="Proteomes" id="UP000029868"/>
    </source>
</evidence>
<accession>A0A099L1S5</accession>
<evidence type="ECO:0000313" key="2">
    <source>
        <dbReference type="EMBL" id="KGJ96801.1"/>
    </source>
</evidence>
<organism evidence="2 3">
    <name type="scientific">Colwellia psychrerythraea</name>
    <name type="common">Vibrio psychroerythus</name>
    <dbReference type="NCBI Taxonomy" id="28229"/>
    <lineage>
        <taxon>Bacteria</taxon>
        <taxon>Pseudomonadati</taxon>
        <taxon>Pseudomonadota</taxon>
        <taxon>Gammaproteobacteria</taxon>
        <taxon>Alteromonadales</taxon>
        <taxon>Colwelliaceae</taxon>
        <taxon>Colwellia</taxon>
    </lineage>
</organism>
<evidence type="ECO:0008006" key="4">
    <source>
        <dbReference type="Google" id="ProtNLM"/>
    </source>
</evidence>
<gene>
    <name evidence="2" type="ORF">GAB14E_1677</name>
</gene>
<comment type="caution">
    <text evidence="2">The sequence shown here is derived from an EMBL/GenBank/DDBJ whole genome shotgun (WGS) entry which is preliminary data.</text>
</comment>
<dbReference type="RefSeq" id="WP_033080977.1">
    <property type="nucleotide sequence ID" value="NZ_JQEC01000006.1"/>
</dbReference>
<dbReference type="PATRIC" id="fig|28229.3.peg.848"/>
<dbReference type="AlphaFoldDB" id="A0A099L1S5"/>
<reference evidence="2 3" key="1">
    <citation type="submission" date="2014-08" db="EMBL/GenBank/DDBJ databases">
        <title>Genomic and Phenotypic Diversity of Colwellia psychrerythraea strains from Disparate Marine Basins.</title>
        <authorList>
            <person name="Techtmann S.M."/>
            <person name="Stelling S.C."/>
            <person name="Utturkar S.M."/>
            <person name="Alshibli N."/>
            <person name="Harris A."/>
            <person name="Brown S.D."/>
            <person name="Hazen T.C."/>
        </authorList>
    </citation>
    <scope>NUCLEOTIDE SEQUENCE [LARGE SCALE GENOMIC DNA]</scope>
    <source>
        <strain evidence="2 3">GAB14E</strain>
    </source>
</reference>